<organism evidence="13 14">
    <name type="scientific">Roseicyclus mahoneyensis</name>
    <dbReference type="NCBI Taxonomy" id="164332"/>
    <lineage>
        <taxon>Bacteria</taxon>
        <taxon>Pseudomonadati</taxon>
        <taxon>Pseudomonadota</taxon>
        <taxon>Alphaproteobacteria</taxon>
        <taxon>Rhodobacterales</taxon>
        <taxon>Roseobacteraceae</taxon>
        <taxon>Roseicyclus</taxon>
    </lineage>
</organism>
<dbReference type="GO" id="GO:0005524">
    <property type="term" value="F:ATP binding"/>
    <property type="evidence" value="ECO:0007669"/>
    <property type="project" value="UniProtKB-KW"/>
</dbReference>
<proteinExistence type="predicted"/>
<dbReference type="InterPro" id="IPR051169">
    <property type="entry name" value="NADH-Q_oxidoreductase"/>
</dbReference>
<keyword evidence="2" id="KW-0285">Flavoprotein</keyword>
<dbReference type="OrthoDB" id="9767928at2"/>
<feature type="domain" description="PurM-like C-terminal" evidence="11">
    <location>
        <begin position="537"/>
        <end position="705"/>
    </location>
</feature>
<keyword evidence="8" id="KW-0560">Oxidoreductase</keyword>
<dbReference type="Pfam" id="PF07992">
    <property type="entry name" value="Pyr_redox_2"/>
    <property type="match status" value="1"/>
</dbReference>
<dbReference type="CDD" id="cd02195">
    <property type="entry name" value="SelD"/>
    <property type="match status" value="1"/>
</dbReference>
<gene>
    <name evidence="13" type="ORF">C7455_10391</name>
</gene>
<keyword evidence="5" id="KW-0418">Kinase</keyword>
<evidence type="ECO:0000313" key="14">
    <source>
        <dbReference type="Proteomes" id="UP000245708"/>
    </source>
</evidence>
<keyword evidence="14" id="KW-1185">Reference proteome</keyword>
<dbReference type="SUPFAM" id="SSF56042">
    <property type="entry name" value="PurM C-terminal domain-like"/>
    <property type="match status" value="1"/>
</dbReference>
<dbReference type="SUPFAM" id="SSF55326">
    <property type="entry name" value="PurM N-terminal domain-like"/>
    <property type="match status" value="1"/>
</dbReference>
<dbReference type="InterPro" id="IPR017584">
    <property type="entry name" value="Pyridine_nucleo_diS_OxRdtase_N"/>
</dbReference>
<comment type="cofactor">
    <cofactor evidence="1">
        <name>FAD</name>
        <dbReference type="ChEBI" id="CHEBI:57692"/>
    </cofactor>
</comment>
<keyword evidence="6" id="KW-0274">FAD</keyword>
<dbReference type="AlphaFoldDB" id="A0A316GN80"/>
<feature type="domain" description="FAD/NAD(P)-binding" evidence="12">
    <location>
        <begin position="11"/>
        <end position="292"/>
    </location>
</feature>
<keyword evidence="7" id="KW-0067">ATP-binding</keyword>
<dbReference type="InterPro" id="IPR016188">
    <property type="entry name" value="PurM-like_N"/>
</dbReference>
<dbReference type="InterPro" id="IPR036676">
    <property type="entry name" value="PurM-like_C_sf"/>
</dbReference>
<keyword evidence="4" id="KW-0547">Nucleotide-binding</keyword>
<evidence type="ECO:0000259" key="11">
    <source>
        <dbReference type="Pfam" id="PF02769"/>
    </source>
</evidence>
<evidence type="ECO:0000259" key="10">
    <source>
        <dbReference type="Pfam" id="PF00586"/>
    </source>
</evidence>
<dbReference type="PANTHER" id="PTHR42913">
    <property type="entry name" value="APOPTOSIS-INDUCING FACTOR 1"/>
    <property type="match status" value="1"/>
</dbReference>
<dbReference type="EMBL" id="QGGW01000003">
    <property type="protein sequence ID" value="PWK60893.1"/>
    <property type="molecule type" value="Genomic_DNA"/>
</dbReference>
<evidence type="ECO:0000256" key="3">
    <source>
        <dbReference type="ARBA" id="ARBA00022679"/>
    </source>
</evidence>
<name>A0A316GN80_9RHOB</name>
<dbReference type="InterPro" id="IPR036921">
    <property type="entry name" value="PurM-like_N_sf"/>
</dbReference>
<feature type="domain" description="PurM-like N-terminal" evidence="10">
    <location>
        <begin position="417"/>
        <end position="525"/>
    </location>
</feature>
<dbReference type="InterPro" id="IPR004536">
    <property type="entry name" value="SPS/SelD"/>
</dbReference>
<comment type="caution">
    <text evidence="13">The sequence shown here is derived from an EMBL/GenBank/DDBJ whole genome shotgun (WGS) entry which is preliminary data.</text>
</comment>
<dbReference type="Gene3D" id="3.90.650.10">
    <property type="entry name" value="PurM-like C-terminal domain"/>
    <property type="match status" value="1"/>
</dbReference>
<dbReference type="Pfam" id="PF00586">
    <property type="entry name" value="AIRS"/>
    <property type="match status" value="1"/>
</dbReference>
<dbReference type="GO" id="GO:0019646">
    <property type="term" value="P:aerobic electron transport chain"/>
    <property type="evidence" value="ECO:0007669"/>
    <property type="project" value="TreeGrafter"/>
</dbReference>
<keyword evidence="3" id="KW-0808">Transferase</keyword>
<dbReference type="RefSeq" id="WP_109667017.1">
    <property type="nucleotide sequence ID" value="NZ_QGGW01000003.1"/>
</dbReference>
<evidence type="ECO:0000256" key="5">
    <source>
        <dbReference type="ARBA" id="ARBA00022777"/>
    </source>
</evidence>
<dbReference type="InterPro" id="IPR023753">
    <property type="entry name" value="FAD/NAD-binding_dom"/>
</dbReference>
<dbReference type="Pfam" id="PF02769">
    <property type="entry name" value="AIRS_C"/>
    <property type="match status" value="1"/>
</dbReference>
<evidence type="ECO:0000256" key="7">
    <source>
        <dbReference type="ARBA" id="ARBA00022840"/>
    </source>
</evidence>
<dbReference type="InterPro" id="IPR010918">
    <property type="entry name" value="PurM-like_C_dom"/>
</dbReference>
<dbReference type="InterPro" id="IPR036188">
    <property type="entry name" value="FAD/NAD-bd_sf"/>
</dbReference>
<dbReference type="NCBIfam" id="TIGR00476">
    <property type="entry name" value="selD"/>
    <property type="match status" value="1"/>
</dbReference>
<dbReference type="Proteomes" id="UP000245708">
    <property type="component" value="Unassembled WGS sequence"/>
</dbReference>
<evidence type="ECO:0000256" key="1">
    <source>
        <dbReference type="ARBA" id="ARBA00001974"/>
    </source>
</evidence>
<accession>A0A316GN80</accession>
<dbReference type="SUPFAM" id="SSF51905">
    <property type="entry name" value="FAD/NAD(P)-binding domain"/>
    <property type="match status" value="2"/>
</dbReference>
<sequence length="710" mass="73096">MRESTVPLVKELVLVGGGHAHALVLRRWGMAPVPGVRLTLVNPGPSAPYTGMLPGHVAGHYPRAALEIDLVRLARFAGARLILGAVDRIDPVARRVAVPGRAPLAYDLLSIDVGITSDMAGLPGFAEHAVAAKPLAGLADRWADFCAGTGAARIAVIGGGIAGVELAMAMAERMRLSGRASDVAVIDKGAVLARHPARARLMAAMEGYGIARIEGAAPARVTAGTVHLADGRSVEADLIVGAAGAVPHPWLATCGMEMRDGYMVVDAQLRSVSHPQIYGAGDCVYLSHAPRPKAGVFAVRAAPVLAWNLRADLVGAQRRRFKPQRDFLKLVSLGGKSALAEKGGVVFAGPLMWRWKDRIDQRFMDKLRELPPMPRTLPPSGAAKGVAQEMAGPAPCGGCGAKLGAGALTGILGGEPGDDAAVLMTGGARQVISTDHLRGFAEDPALVARVAAVHAMGDIWAMGARPQAALATVILPRMAPRMQGAWLDEIMVAARDVFAAEGVEVVGGHSSMGTELTLGFTVTGLLERDAVTLAGARPGDALILTKAIGTGVVLAGEMQMRATGAEVAATWAQMLMPQGTASAILSPVAHAMTDVTGFGLAGHLGNICAASGAGAEVDMTAVPLLTGAPRLSGLGVRSTLWAQNRTALAGRVEAADLPLTALIFDPQTAGGLLAAVPEARASALVDALREAGFDAARIGGITQDTVIRFA</sequence>
<dbReference type="Gene3D" id="3.30.1330.10">
    <property type="entry name" value="PurM-like, N-terminal domain"/>
    <property type="match status" value="1"/>
</dbReference>
<keyword evidence="9" id="KW-0711">Selenium</keyword>
<protein>
    <submittedName>
        <fullName evidence="13">Selenophosphate synthase</fullName>
    </submittedName>
</protein>
<dbReference type="PANTHER" id="PTHR42913:SF9">
    <property type="entry name" value="SLR1591 PROTEIN"/>
    <property type="match status" value="1"/>
</dbReference>
<evidence type="ECO:0000256" key="8">
    <source>
        <dbReference type="ARBA" id="ARBA00023002"/>
    </source>
</evidence>
<dbReference type="Gene3D" id="3.50.50.100">
    <property type="match status" value="1"/>
</dbReference>
<evidence type="ECO:0000256" key="9">
    <source>
        <dbReference type="ARBA" id="ARBA00023266"/>
    </source>
</evidence>
<dbReference type="GO" id="GO:0016301">
    <property type="term" value="F:kinase activity"/>
    <property type="evidence" value="ECO:0007669"/>
    <property type="project" value="UniProtKB-KW"/>
</dbReference>
<evidence type="ECO:0000256" key="4">
    <source>
        <dbReference type="ARBA" id="ARBA00022741"/>
    </source>
</evidence>
<evidence type="ECO:0000256" key="2">
    <source>
        <dbReference type="ARBA" id="ARBA00022630"/>
    </source>
</evidence>
<dbReference type="GO" id="GO:0003955">
    <property type="term" value="F:NAD(P)H dehydrogenase (quinone) activity"/>
    <property type="evidence" value="ECO:0007669"/>
    <property type="project" value="TreeGrafter"/>
</dbReference>
<reference evidence="13 14" key="1">
    <citation type="submission" date="2018-05" db="EMBL/GenBank/DDBJ databases">
        <title>Genomic Encyclopedia of Type Strains, Phase IV (KMG-IV): sequencing the most valuable type-strain genomes for metagenomic binning, comparative biology and taxonomic classification.</title>
        <authorList>
            <person name="Goeker M."/>
        </authorList>
    </citation>
    <scope>NUCLEOTIDE SEQUENCE [LARGE SCALE GENOMIC DNA]</scope>
    <source>
        <strain evidence="13 14">DSM 16097</strain>
    </source>
</reference>
<evidence type="ECO:0000259" key="12">
    <source>
        <dbReference type="Pfam" id="PF07992"/>
    </source>
</evidence>
<dbReference type="PRINTS" id="PR00368">
    <property type="entry name" value="FADPNR"/>
</dbReference>
<dbReference type="NCBIfam" id="TIGR03169">
    <property type="entry name" value="Nterm_to_SelD"/>
    <property type="match status" value="1"/>
</dbReference>
<evidence type="ECO:0000256" key="6">
    <source>
        <dbReference type="ARBA" id="ARBA00022827"/>
    </source>
</evidence>
<evidence type="ECO:0000313" key="13">
    <source>
        <dbReference type="EMBL" id="PWK60893.1"/>
    </source>
</evidence>